<dbReference type="PROSITE" id="PS50110">
    <property type="entry name" value="RESPONSE_REGULATORY"/>
    <property type="match status" value="1"/>
</dbReference>
<dbReference type="InterPro" id="IPR011006">
    <property type="entry name" value="CheY-like_superfamily"/>
</dbReference>
<comment type="caution">
    <text evidence="6">The sequence shown here is derived from an EMBL/GenBank/DDBJ whole genome shotgun (WGS) entry which is preliminary data.</text>
</comment>
<accession>A0A845L913</accession>
<gene>
    <name evidence="6" type="ORF">GTO89_03400</name>
</gene>
<dbReference type="Pfam" id="PF00072">
    <property type="entry name" value="Response_reg"/>
    <property type="match status" value="1"/>
</dbReference>
<evidence type="ECO:0000313" key="7">
    <source>
        <dbReference type="Proteomes" id="UP000471031"/>
    </source>
</evidence>
<dbReference type="PANTHER" id="PTHR44591:SF25">
    <property type="entry name" value="CHEMOTAXIS TWO-COMPONENT RESPONSE REGULATOR"/>
    <property type="match status" value="1"/>
</dbReference>
<sequence>MAHILVVDDSAMVRRYHAYILTSLGYDVEESEDGVLALETLLQGDHVLIITDINMPRMDGFRFIAEVRDMPAHRHTPIIIVTTQDHAVDAARGLELGANVYVVKPTEPEKLVHWVRRLLPGTGGEEA</sequence>
<dbReference type="GO" id="GO:0000160">
    <property type="term" value="P:phosphorelay signal transduction system"/>
    <property type="evidence" value="ECO:0007669"/>
    <property type="project" value="InterPro"/>
</dbReference>
<evidence type="ECO:0000256" key="3">
    <source>
        <dbReference type="ARBA" id="ARBA00024867"/>
    </source>
</evidence>
<evidence type="ECO:0000313" key="6">
    <source>
        <dbReference type="EMBL" id="MZP42081.1"/>
    </source>
</evidence>
<protein>
    <recommendedName>
        <fullName evidence="1">Stage 0 sporulation protein A homolog</fullName>
    </recommendedName>
</protein>
<dbReference type="InterPro" id="IPR001789">
    <property type="entry name" value="Sig_transdc_resp-reg_receiver"/>
</dbReference>
<dbReference type="Gene3D" id="3.40.50.2300">
    <property type="match status" value="1"/>
</dbReference>
<name>A0A845L913_HELGE</name>
<dbReference type="OrthoDB" id="9790669at2"/>
<dbReference type="Proteomes" id="UP000471031">
    <property type="component" value="Unassembled WGS sequence"/>
</dbReference>
<proteinExistence type="predicted"/>
<dbReference type="SMART" id="SM00448">
    <property type="entry name" value="REC"/>
    <property type="match status" value="1"/>
</dbReference>
<comment type="function">
    <text evidence="3">May play the central regulatory role in sporulation. It may be an element of the effector pathway responsible for the activation of sporulation genes in response to nutritional stress. Spo0A may act in concert with spo0H (a sigma factor) to control the expression of some genes that are critical to the sporulation process.</text>
</comment>
<feature type="domain" description="Response regulatory" evidence="5">
    <location>
        <begin position="3"/>
        <end position="119"/>
    </location>
</feature>
<dbReference type="RefSeq" id="WP_161260661.1">
    <property type="nucleotide sequence ID" value="NZ_JAFBDC010000002.1"/>
</dbReference>
<keyword evidence="7" id="KW-1185">Reference proteome</keyword>
<evidence type="ECO:0000259" key="5">
    <source>
        <dbReference type="PROSITE" id="PS50110"/>
    </source>
</evidence>
<reference evidence="6 7" key="1">
    <citation type="submission" date="2020-01" db="EMBL/GenBank/DDBJ databases">
        <title>Whole genome sequence of Heliobacterium gestii DSM 11169.</title>
        <authorList>
            <person name="Kyndt J.A."/>
            <person name="Meyer T.E."/>
        </authorList>
    </citation>
    <scope>NUCLEOTIDE SEQUENCE [LARGE SCALE GENOMIC DNA]</scope>
    <source>
        <strain evidence="6 7">DSM 11169</strain>
    </source>
</reference>
<evidence type="ECO:0000256" key="2">
    <source>
        <dbReference type="ARBA" id="ARBA00022553"/>
    </source>
</evidence>
<dbReference type="InterPro" id="IPR050595">
    <property type="entry name" value="Bact_response_regulator"/>
</dbReference>
<dbReference type="AlphaFoldDB" id="A0A845L913"/>
<dbReference type="SUPFAM" id="SSF52172">
    <property type="entry name" value="CheY-like"/>
    <property type="match status" value="1"/>
</dbReference>
<dbReference type="PANTHER" id="PTHR44591">
    <property type="entry name" value="STRESS RESPONSE REGULATOR PROTEIN 1"/>
    <property type="match status" value="1"/>
</dbReference>
<dbReference type="EMBL" id="WXEX01000002">
    <property type="protein sequence ID" value="MZP42081.1"/>
    <property type="molecule type" value="Genomic_DNA"/>
</dbReference>
<evidence type="ECO:0000256" key="1">
    <source>
        <dbReference type="ARBA" id="ARBA00018672"/>
    </source>
</evidence>
<keyword evidence="2 4" id="KW-0597">Phosphoprotein</keyword>
<organism evidence="6 7">
    <name type="scientific">Heliomicrobium gestii</name>
    <name type="common">Heliobacterium gestii</name>
    <dbReference type="NCBI Taxonomy" id="2699"/>
    <lineage>
        <taxon>Bacteria</taxon>
        <taxon>Bacillati</taxon>
        <taxon>Bacillota</taxon>
        <taxon>Clostridia</taxon>
        <taxon>Eubacteriales</taxon>
        <taxon>Heliobacteriaceae</taxon>
        <taxon>Heliomicrobium</taxon>
    </lineage>
</organism>
<feature type="modified residue" description="4-aspartylphosphate" evidence="4">
    <location>
        <position position="52"/>
    </location>
</feature>
<evidence type="ECO:0000256" key="4">
    <source>
        <dbReference type="PROSITE-ProRule" id="PRU00169"/>
    </source>
</evidence>